<keyword evidence="2" id="KW-1185">Reference proteome</keyword>
<reference evidence="1 2" key="1">
    <citation type="submission" date="2018-04" db="EMBL/GenBank/DDBJ databases">
        <authorList>
            <person name="Vogel A."/>
        </authorList>
    </citation>
    <scope>NUCLEOTIDE SEQUENCE [LARGE SCALE GENOMIC DNA]</scope>
</reference>
<organism evidence="1 2">
    <name type="scientific">Cuscuta campestris</name>
    <dbReference type="NCBI Taxonomy" id="132261"/>
    <lineage>
        <taxon>Eukaryota</taxon>
        <taxon>Viridiplantae</taxon>
        <taxon>Streptophyta</taxon>
        <taxon>Embryophyta</taxon>
        <taxon>Tracheophyta</taxon>
        <taxon>Spermatophyta</taxon>
        <taxon>Magnoliopsida</taxon>
        <taxon>eudicotyledons</taxon>
        <taxon>Gunneridae</taxon>
        <taxon>Pentapetalae</taxon>
        <taxon>asterids</taxon>
        <taxon>lamiids</taxon>
        <taxon>Solanales</taxon>
        <taxon>Convolvulaceae</taxon>
        <taxon>Cuscuteae</taxon>
        <taxon>Cuscuta</taxon>
        <taxon>Cuscuta subgen. Grammica</taxon>
        <taxon>Cuscuta sect. Cleistogrammica</taxon>
    </lineage>
</organism>
<accession>A0A484MTR4</accession>
<dbReference type="PANTHER" id="PTHR34222:SF99">
    <property type="entry name" value="PROTEIN, PUTATIVE-RELATED"/>
    <property type="match status" value="1"/>
</dbReference>
<name>A0A484MTR4_9ASTE</name>
<evidence type="ECO:0000313" key="1">
    <source>
        <dbReference type="EMBL" id="VFQ91428.1"/>
    </source>
</evidence>
<dbReference type="EMBL" id="OOIL02004368">
    <property type="protein sequence ID" value="VFQ91428.1"/>
    <property type="molecule type" value="Genomic_DNA"/>
</dbReference>
<dbReference type="AlphaFoldDB" id="A0A484MTR4"/>
<protein>
    <submittedName>
        <fullName evidence="1">Uncharacterized protein</fullName>
    </submittedName>
</protein>
<dbReference type="PANTHER" id="PTHR34222">
    <property type="entry name" value="GAG_PRE-INTEGRS DOMAIN-CONTAINING PROTEIN"/>
    <property type="match status" value="1"/>
</dbReference>
<proteinExistence type="predicted"/>
<evidence type="ECO:0000313" key="2">
    <source>
        <dbReference type="Proteomes" id="UP000595140"/>
    </source>
</evidence>
<dbReference type="Proteomes" id="UP000595140">
    <property type="component" value="Unassembled WGS sequence"/>
</dbReference>
<dbReference type="OrthoDB" id="1296147at2759"/>
<gene>
    <name evidence="1" type="ORF">CCAM_LOCUS33204</name>
</gene>
<sequence>MLASSESVPKVIVRYTARCNFSADEDAISFLKAAAAPIPTALAPPPAIPSSSSSSPLAFEVQSLLKLIFPGDNTMREFLEETDWREKRESTSELPWSTDGVLMIDDNFVKISETLTLLRVLKVYHQSISDMLCRDTPAAISHHASLPPKIVELSKFPTCECGKLKECDCDFLEKWTAIENRNKLMQFLMKLNDDYEGVRSNMLATEPLPTLSRAFYVIQQIETQRNVTRSMPESSAFLVNNESSRTSQYKRDDKRQRPDWYKGKKNKKFGVKMAAHTTSFERTEDSGLESPFDNIGSSQHIKLQFTHCQFFWH</sequence>